<evidence type="ECO:0000259" key="13">
    <source>
        <dbReference type="PROSITE" id="PS51198"/>
    </source>
</evidence>
<dbReference type="PROSITE" id="PS51198">
    <property type="entry name" value="UVRD_HELICASE_ATP_BIND"/>
    <property type="match status" value="1"/>
</dbReference>
<dbReference type="Pfam" id="PF00580">
    <property type="entry name" value="UvrD-helicase"/>
    <property type="match status" value="1"/>
</dbReference>
<dbReference type="GO" id="GO:0003677">
    <property type="term" value="F:DNA binding"/>
    <property type="evidence" value="ECO:0007669"/>
    <property type="project" value="UniProtKB-KW"/>
</dbReference>
<dbReference type="GO" id="GO:0016787">
    <property type="term" value="F:hydrolase activity"/>
    <property type="evidence" value="ECO:0007669"/>
    <property type="project" value="UniProtKB-UniRule"/>
</dbReference>
<dbReference type="InterPro" id="IPR013986">
    <property type="entry name" value="DExx_box_DNA_helicase_dom_sf"/>
</dbReference>
<dbReference type="GO" id="GO:0005524">
    <property type="term" value="F:ATP binding"/>
    <property type="evidence" value="ECO:0007669"/>
    <property type="project" value="UniProtKB-UniRule"/>
</dbReference>
<protein>
    <recommendedName>
        <fullName evidence="9">DNA 3'-5' helicase</fullName>
        <ecNumber evidence="9">5.6.2.4</ecNumber>
    </recommendedName>
    <alternativeName>
        <fullName evidence="10">DNA 3'-5' helicase II</fullName>
    </alternativeName>
</protein>
<dbReference type="GO" id="GO:0005829">
    <property type="term" value="C:cytosol"/>
    <property type="evidence" value="ECO:0007669"/>
    <property type="project" value="TreeGrafter"/>
</dbReference>
<dbReference type="EMBL" id="WNLA01000003">
    <property type="protein sequence ID" value="MTW01980.1"/>
    <property type="molecule type" value="Genomic_DNA"/>
</dbReference>
<dbReference type="GO" id="GO:0043138">
    <property type="term" value="F:3'-5' DNA helicase activity"/>
    <property type="evidence" value="ECO:0007669"/>
    <property type="project" value="UniProtKB-EC"/>
</dbReference>
<reference evidence="15 16" key="1">
    <citation type="submission" date="2019-11" db="EMBL/GenBank/DDBJ databases">
        <title>Type strains purchased from KCTC, JCM and DSMZ.</title>
        <authorList>
            <person name="Lu H."/>
        </authorList>
    </citation>
    <scope>NUCLEOTIDE SEQUENCE [LARGE SCALE GENOMIC DNA]</scope>
    <source>
        <strain evidence="15 16">KCTC 42409</strain>
    </source>
</reference>
<gene>
    <name evidence="15" type="ORF">GM668_07740</name>
</gene>
<evidence type="ECO:0000256" key="3">
    <source>
        <dbReference type="ARBA" id="ARBA00022801"/>
    </source>
</evidence>
<dbReference type="OrthoDB" id="5905204at2"/>
<dbReference type="InterPro" id="IPR014017">
    <property type="entry name" value="DNA_helicase_UvrD-like_C"/>
</dbReference>
<dbReference type="CDD" id="cd17932">
    <property type="entry name" value="DEXQc_UvrD"/>
    <property type="match status" value="1"/>
</dbReference>
<evidence type="ECO:0000256" key="5">
    <source>
        <dbReference type="ARBA" id="ARBA00022840"/>
    </source>
</evidence>
<keyword evidence="7" id="KW-0413">Isomerase</keyword>
<dbReference type="Gene3D" id="1.10.486.10">
    <property type="entry name" value="PCRA, domain 4"/>
    <property type="match status" value="1"/>
</dbReference>
<dbReference type="CDD" id="cd18807">
    <property type="entry name" value="SF1_C_UvrD"/>
    <property type="match status" value="1"/>
</dbReference>
<comment type="catalytic activity">
    <reaction evidence="11">
        <text>ATP + H2O = ADP + phosphate + H(+)</text>
        <dbReference type="Rhea" id="RHEA:13065"/>
        <dbReference type="ChEBI" id="CHEBI:15377"/>
        <dbReference type="ChEBI" id="CHEBI:15378"/>
        <dbReference type="ChEBI" id="CHEBI:30616"/>
        <dbReference type="ChEBI" id="CHEBI:43474"/>
        <dbReference type="ChEBI" id="CHEBI:456216"/>
        <dbReference type="EC" id="5.6.2.4"/>
    </reaction>
</comment>
<evidence type="ECO:0000256" key="12">
    <source>
        <dbReference type="PROSITE-ProRule" id="PRU00560"/>
    </source>
</evidence>
<keyword evidence="4 12" id="KW-0347">Helicase</keyword>
<evidence type="ECO:0000259" key="14">
    <source>
        <dbReference type="PROSITE" id="PS51217"/>
    </source>
</evidence>
<dbReference type="Gene3D" id="3.40.50.300">
    <property type="entry name" value="P-loop containing nucleotide triphosphate hydrolases"/>
    <property type="match status" value="2"/>
</dbReference>
<dbReference type="SUPFAM" id="SSF52540">
    <property type="entry name" value="P-loop containing nucleoside triphosphate hydrolases"/>
    <property type="match status" value="1"/>
</dbReference>
<evidence type="ECO:0000256" key="1">
    <source>
        <dbReference type="ARBA" id="ARBA00009922"/>
    </source>
</evidence>
<keyword evidence="3 12" id="KW-0378">Hydrolase</keyword>
<dbReference type="PANTHER" id="PTHR11070:SF2">
    <property type="entry name" value="ATP-DEPENDENT DNA HELICASE SRS2"/>
    <property type="match status" value="1"/>
</dbReference>
<dbReference type="RefSeq" id="WP_155438366.1">
    <property type="nucleotide sequence ID" value="NZ_WNLA01000003.1"/>
</dbReference>
<name>A0A6L6PX08_9BURK</name>
<evidence type="ECO:0000256" key="4">
    <source>
        <dbReference type="ARBA" id="ARBA00022806"/>
    </source>
</evidence>
<dbReference type="EC" id="5.6.2.4" evidence="9"/>
<feature type="binding site" evidence="12">
    <location>
        <begin position="27"/>
        <end position="34"/>
    </location>
    <ligand>
        <name>ATP</name>
        <dbReference type="ChEBI" id="CHEBI:30616"/>
    </ligand>
</feature>
<keyword evidence="6" id="KW-0238">DNA-binding</keyword>
<dbReference type="InterPro" id="IPR027417">
    <property type="entry name" value="P-loop_NTPase"/>
</dbReference>
<comment type="catalytic activity">
    <reaction evidence="8">
        <text>Couples ATP hydrolysis with the unwinding of duplex DNA by translocating in the 3'-5' direction.</text>
        <dbReference type="EC" id="5.6.2.4"/>
    </reaction>
</comment>
<feature type="domain" description="UvrD-like helicase C-terminal" evidence="14">
    <location>
        <begin position="285"/>
        <end position="590"/>
    </location>
</feature>
<evidence type="ECO:0000256" key="6">
    <source>
        <dbReference type="ARBA" id="ARBA00023125"/>
    </source>
</evidence>
<sequence>MQNLLHNLNNEQLAAVTLPAQSALILAGAGSGKTRVLTTRIAWLIQTGQISPSGVLAVTFTNKAAKEMLARLSAMLPINTRGMWIGTFHGLCNRLLRTHYKDAALPQTFQILDTQDQLSAIKRLLKAFNIDDDKFPAKNVMYFINNAKDAGVRAAQMEAFDANERKMIELYELYDEQCQREGVVDFAELLLRTYELLSRNQPLREHYQQRFRHILVDEFQDTNDLQYKWLKLMSGEGASAVFAVGDDDQSIYAFRGANVGNMRAFEKDFRVQNLIKLEQNYRSHGHILDAANILISNNSRRLGKNLRTDAGQGEPVRVYEATSDLQEAQWIIEESKNLINEGVRRSEIAVLYRSNAQSRVIEHALFSAGIPYTVYGGLRYFQRAEVKHAIAYLQLMDNPHNDSAFLRVVNFPARGIGVRTIELLQNAATQYGISLYAAVPYMTGKAGTSLGSFVKLIEGARFETQQFALPELVRVVLDASGLLAHYATEKEGADRIENLEQMVNAAKQFVSEEGYGQDAPAHMGPRADAQAGQAIVNADGLEILDADAPLSTVMSPLSAFLSHASLEAGDNQAQAGQDAMQLMTVHSAKGLEFDNVFIAGLEEGLFPHESSAKEDDGVEEERRLMYVAITRARKRLYMVFSQTRMLHGQTRYNVRSRFFDELPEESLKWLSPRVQAQWFGNRKSAWDDAPLTFGADKALTQRVAQKSSGWRIGEAVSHSRFGEGVIVNLEGSGDNCRAQINFGSHGMKVLDLSVAKLEKLGR</sequence>
<comment type="similarity">
    <text evidence="1">Belongs to the helicase family. UvrD subfamily.</text>
</comment>
<keyword evidence="2 12" id="KW-0547">Nucleotide-binding</keyword>
<proteinExistence type="inferred from homology"/>
<accession>A0A6L6PX08</accession>
<dbReference type="Pfam" id="PF13361">
    <property type="entry name" value="UvrD_C"/>
    <property type="match status" value="1"/>
</dbReference>
<dbReference type="Proteomes" id="UP000484015">
    <property type="component" value="Unassembled WGS sequence"/>
</dbReference>
<dbReference type="Pfam" id="PF21196">
    <property type="entry name" value="PcrA_UvrD_tudor"/>
    <property type="match status" value="1"/>
</dbReference>
<evidence type="ECO:0000313" key="15">
    <source>
        <dbReference type="EMBL" id="MTW01980.1"/>
    </source>
</evidence>
<dbReference type="Gene3D" id="1.10.10.160">
    <property type="match status" value="1"/>
</dbReference>
<dbReference type="AlphaFoldDB" id="A0A6L6PX08"/>
<dbReference type="PROSITE" id="PS51217">
    <property type="entry name" value="UVRD_HELICASE_CTER"/>
    <property type="match status" value="1"/>
</dbReference>
<keyword evidence="5 12" id="KW-0067">ATP-binding</keyword>
<feature type="domain" description="UvrD-like helicase ATP-binding" evidence="13">
    <location>
        <begin position="6"/>
        <end position="284"/>
    </location>
</feature>
<evidence type="ECO:0000256" key="7">
    <source>
        <dbReference type="ARBA" id="ARBA00023235"/>
    </source>
</evidence>
<evidence type="ECO:0000256" key="8">
    <source>
        <dbReference type="ARBA" id="ARBA00034617"/>
    </source>
</evidence>
<evidence type="ECO:0000256" key="11">
    <source>
        <dbReference type="ARBA" id="ARBA00048988"/>
    </source>
</evidence>
<evidence type="ECO:0000256" key="2">
    <source>
        <dbReference type="ARBA" id="ARBA00022741"/>
    </source>
</evidence>
<organism evidence="15 16">
    <name type="scientific">Pseudoduganella ginsengisoli</name>
    <dbReference type="NCBI Taxonomy" id="1462440"/>
    <lineage>
        <taxon>Bacteria</taxon>
        <taxon>Pseudomonadati</taxon>
        <taxon>Pseudomonadota</taxon>
        <taxon>Betaproteobacteria</taxon>
        <taxon>Burkholderiales</taxon>
        <taxon>Oxalobacteraceae</taxon>
        <taxon>Telluria group</taxon>
        <taxon>Pseudoduganella</taxon>
    </lineage>
</organism>
<dbReference type="InterPro" id="IPR000212">
    <property type="entry name" value="DNA_helicase_UvrD/REP"/>
</dbReference>
<comment type="caution">
    <text evidence="15">The sequence shown here is derived from an EMBL/GenBank/DDBJ whole genome shotgun (WGS) entry which is preliminary data.</text>
</comment>
<evidence type="ECO:0000256" key="10">
    <source>
        <dbReference type="ARBA" id="ARBA00034923"/>
    </source>
</evidence>
<dbReference type="GO" id="GO:0033202">
    <property type="term" value="C:DNA helicase complex"/>
    <property type="evidence" value="ECO:0007669"/>
    <property type="project" value="TreeGrafter"/>
</dbReference>
<dbReference type="PANTHER" id="PTHR11070">
    <property type="entry name" value="UVRD / RECB / PCRA DNA HELICASE FAMILY MEMBER"/>
    <property type="match status" value="1"/>
</dbReference>
<dbReference type="GO" id="GO:0000725">
    <property type="term" value="P:recombinational repair"/>
    <property type="evidence" value="ECO:0007669"/>
    <property type="project" value="TreeGrafter"/>
</dbReference>
<evidence type="ECO:0000313" key="16">
    <source>
        <dbReference type="Proteomes" id="UP000484015"/>
    </source>
</evidence>
<keyword evidence="16" id="KW-1185">Reference proteome</keyword>
<evidence type="ECO:0000256" key="9">
    <source>
        <dbReference type="ARBA" id="ARBA00034808"/>
    </source>
</evidence>
<dbReference type="InterPro" id="IPR014016">
    <property type="entry name" value="UvrD-like_ATP-bd"/>
</dbReference>